<dbReference type="GO" id="GO:0007165">
    <property type="term" value="P:signal transduction"/>
    <property type="evidence" value="ECO:0007669"/>
    <property type="project" value="InterPro"/>
</dbReference>
<reference evidence="15" key="1">
    <citation type="submission" date="2007-04" db="EMBL/GenBank/DDBJ databases">
        <title>Annotation of Pediculus humanus corporis strain USDA.</title>
        <authorList>
            <person name="Kirkness E."/>
            <person name="Hannick L."/>
            <person name="Hass B."/>
            <person name="Bruggner R."/>
            <person name="Lawson D."/>
            <person name="Bidwell S."/>
            <person name="Joardar V."/>
            <person name="Caler E."/>
            <person name="Walenz B."/>
            <person name="Inman J."/>
            <person name="Schobel S."/>
            <person name="Galinsky K."/>
            <person name="Amedeo P."/>
            <person name="Strausberg R."/>
        </authorList>
    </citation>
    <scope>NUCLEOTIDE SEQUENCE</scope>
    <source>
        <strain evidence="15">USDA</strain>
    </source>
</reference>
<dbReference type="Gene3D" id="3.80.10.10">
    <property type="entry name" value="Ribonuclease Inhibitor"/>
    <property type="match status" value="2"/>
</dbReference>
<gene>
    <name evidence="16" type="primary">8233514</name>
    <name evidence="15" type="ORF">Phum_PHUM006690</name>
</gene>
<comment type="subcellular location">
    <subcellularLocation>
        <location evidence="1">Membrane</location>
        <topology evidence="1">Single-pass type I membrane protein</topology>
    </subcellularLocation>
</comment>
<keyword evidence="7" id="KW-0677">Repeat</keyword>
<dbReference type="GO" id="GO:0005886">
    <property type="term" value="C:plasma membrane"/>
    <property type="evidence" value="ECO:0007669"/>
    <property type="project" value="TreeGrafter"/>
</dbReference>
<dbReference type="PROSITE" id="PS51450">
    <property type="entry name" value="LRR"/>
    <property type="match status" value="3"/>
</dbReference>
<feature type="domain" description="TIR" evidence="14">
    <location>
        <begin position="714"/>
        <end position="851"/>
    </location>
</feature>
<dbReference type="SUPFAM" id="SSF52047">
    <property type="entry name" value="RNI-like"/>
    <property type="match status" value="1"/>
</dbReference>
<dbReference type="SMART" id="SM00369">
    <property type="entry name" value="LRR_TYP"/>
    <property type="match status" value="8"/>
</dbReference>
<dbReference type="Gene3D" id="3.40.50.10140">
    <property type="entry name" value="Toll/interleukin-1 receptor homology (TIR) domain"/>
    <property type="match status" value="1"/>
</dbReference>
<evidence type="ECO:0000256" key="8">
    <source>
        <dbReference type="ARBA" id="ARBA00022859"/>
    </source>
</evidence>
<dbReference type="OrthoDB" id="1081807at2759"/>
<evidence type="ECO:0000256" key="11">
    <source>
        <dbReference type="ARBA" id="ARBA00023170"/>
    </source>
</evidence>
<dbReference type="Proteomes" id="UP000009046">
    <property type="component" value="Unassembled WGS sequence"/>
</dbReference>
<dbReference type="InterPro" id="IPR003591">
    <property type="entry name" value="Leu-rich_rpt_typical-subtyp"/>
</dbReference>
<dbReference type="eggNOG" id="KOG0619">
    <property type="taxonomic scope" value="Eukaryota"/>
</dbReference>
<dbReference type="EMBL" id="DS234991">
    <property type="protein sequence ID" value="EEB09958.1"/>
    <property type="molecule type" value="Genomic_DNA"/>
</dbReference>
<evidence type="ECO:0000256" key="1">
    <source>
        <dbReference type="ARBA" id="ARBA00004479"/>
    </source>
</evidence>
<evidence type="ECO:0000256" key="10">
    <source>
        <dbReference type="ARBA" id="ARBA00023136"/>
    </source>
</evidence>
<dbReference type="GO" id="GO:0045087">
    <property type="term" value="P:innate immune response"/>
    <property type="evidence" value="ECO:0007669"/>
    <property type="project" value="UniProtKB-KW"/>
</dbReference>
<dbReference type="InterPro" id="IPR032675">
    <property type="entry name" value="LRR_dom_sf"/>
</dbReference>
<reference evidence="16" key="3">
    <citation type="submission" date="2021-02" db="UniProtKB">
        <authorList>
            <consortium name="EnsemblMetazoa"/>
        </authorList>
    </citation>
    <scope>IDENTIFICATION</scope>
    <source>
        <strain evidence="16">USDA</strain>
    </source>
</reference>
<keyword evidence="9 13" id="KW-1133">Transmembrane helix</keyword>
<dbReference type="SUPFAM" id="SSF52200">
    <property type="entry name" value="Toll/Interleukin receptor TIR domain"/>
    <property type="match status" value="1"/>
</dbReference>
<evidence type="ECO:0000313" key="16">
    <source>
        <dbReference type="EnsemblMetazoa" id="PHUM006690-PA"/>
    </source>
</evidence>
<keyword evidence="8" id="KW-0391">Immunity</keyword>
<dbReference type="PANTHER" id="PTHR24365:SF530">
    <property type="entry name" value="MSTPROX-RELATED"/>
    <property type="match status" value="1"/>
</dbReference>
<evidence type="ECO:0000259" key="14">
    <source>
        <dbReference type="PROSITE" id="PS50104"/>
    </source>
</evidence>
<proteinExistence type="inferred from homology"/>
<evidence type="ECO:0000256" key="6">
    <source>
        <dbReference type="ARBA" id="ARBA00022729"/>
    </source>
</evidence>
<dbReference type="SMART" id="SM00255">
    <property type="entry name" value="TIR"/>
    <property type="match status" value="1"/>
</dbReference>
<dbReference type="Pfam" id="PF13676">
    <property type="entry name" value="TIR_2"/>
    <property type="match status" value="1"/>
</dbReference>
<dbReference type="InParanoid" id="E0V9A2"/>
<dbReference type="KEGG" id="phu:Phum_PHUM006690"/>
<dbReference type="InterPro" id="IPR035897">
    <property type="entry name" value="Toll_tir_struct_dom_sf"/>
</dbReference>
<dbReference type="SUPFAM" id="SSF52058">
    <property type="entry name" value="L domain-like"/>
    <property type="match status" value="1"/>
</dbReference>
<evidence type="ECO:0000256" key="7">
    <source>
        <dbReference type="ARBA" id="ARBA00022737"/>
    </source>
</evidence>
<keyword evidence="3" id="KW-0399">Innate immunity</keyword>
<name>E0V9A2_PEDHC</name>
<evidence type="ECO:0000256" key="12">
    <source>
        <dbReference type="ARBA" id="ARBA00023180"/>
    </source>
</evidence>
<evidence type="ECO:0000256" key="2">
    <source>
        <dbReference type="ARBA" id="ARBA00009634"/>
    </source>
</evidence>
<feature type="transmembrane region" description="Helical" evidence="13">
    <location>
        <begin position="660"/>
        <end position="680"/>
    </location>
</feature>
<evidence type="ECO:0000256" key="13">
    <source>
        <dbReference type="SAM" id="Phobius"/>
    </source>
</evidence>
<dbReference type="VEuPathDB" id="VectorBase:PHUM006690"/>
<dbReference type="InterPro" id="IPR001611">
    <property type="entry name" value="Leu-rich_rpt"/>
</dbReference>
<evidence type="ECO:0000256" key="9">
    <source>
        <dbReference type="ARBA" id="ARBA00022989"/>
    </source>
</evidence>
<dbReference type="FunFam" id="3.40.50.10140:FF:000001">
    <property type="entry name" value="Toll-like receptor 2"/>
    <property type="match status" value="1"/>
</dbReference>
<dbReference type="STRING" id="121224.E0V9A2"/>
<dbReference type="FunCoup" id="E0V9A2">
    <property type="interactions" value="5"/>
</dbReference>
<dbReference type="GO" id="GO:0038023">
    <property type="term" value="F:signaling receptor activity"/>
    <property type="evidence" value="ECO:0007669"/>
    <property type="project" value="TreeGrafter"/>
</dbReference>
<dbReference type="EnsemblMetazoa" id="PHUM006690-RA">
    <property type="protein sequence ID" value="PHUM006690-PA"/>
    <property type="gene ID" value="PHUM006690"/>
</dbReference>
<dbReference type="Pfam" id="PF13855">
    <property type="entry name" value="LRR_8"/>
    <property type="match status" value="2"/>
</dbReference>
<organism>
    <name type="scientific">Pediculus humanus subsp. corporis</name>
    <name type="common">Body louse</name>
    <dbReference type="NCBI Taxonomy" id="121224"/>
    <lineage>
        <taxon>Eukaryota</taxon>
        <taxon>Metazoa</taxon>
        <taxon>Ecdysozoa</taxon>
        <taxon>Arthropoda</taxon>
        <taxon>Hexapoda</taxon>
        <taxon>Insecta</taxon>
        <taxon>Pterygota</taxon>
        <taxon>Neoptera</taxon>
        <taxon>Paraneoptera</taxon>
        <taxon>Psocodea</taxon>
        <taxon>Troctomorpha</taxon>
        <taxon>Phthiraptera</taxon>
        <taxon>Anoplura</taxon>
        <taxon>Pediculidae</taxon>
        <taxon>Pediculus</taxon>
    </lineage>
</organism>
<keyword evidence="12" id="KW-0325">Glycoprotein</keyword>
<evidence type="ECO:0000256" key="5">
    <source>
        <dbReference type="ARBA" id="ARBA00022692"/>
    </source>
</evidence>
<dbReference type="EMBL" id="AAZO01000080">
    <property type="status" value="NOT_ANNOTATED_CDS"/>
    <property type="molecule type" value="Genomic_DNA"/>
</dbReference>
<evidence type="ECO:0000313" key="15">
    <source>
        <dbReference type="EMBL" id="EEB09958.1"/>
    </source>
</evidence>
<dbReference type="PROSITE" id="PS50104">
    <property type="entry name" value="TIR"/>
    <property type="match status" value="1"/>
</dbReference>
<keyword evidence="5 13" id="KW-0812">Transmembrane</keyword>
<dbReference type="PANTHER" id="PTHR24365">
    <property type="entry name" value="TOLL-LIKE RECEPTOR"/>
    <property type="match status" value="1"/>
</dbReference>
<keyword evidence="10 13" id="KW-0472">Membrane</keyword>
<dbReference type="InterPro" id="IPR000157">
    <property type="entry name" value="TIR_dom"/>
</dbReference>
<sequence>METLDNNAGTWNLKTEVTYLNKDLNYNYEWTISGSIKSNYVFDNQTAVFGGLVKTKIKNKECKFTGEVNIQNANLLWNFMGTVTSPMDKEITLPRGAFSNMFIKNIIFKDSNFFNDFDKYVFEGLNGVKSIAFLSCKLEIMPKMDDFLQSFINLQEIYFEDCTTPNLKFGFKATLKNVRSASFKGTGPLYFDEYSFQWLSKSNVTFLNLKNSYIKLSPNANSVLTGINHSLSHLDISHSNLKSENDLTILLNDLNINYLVAEDLNLKKIPTGALGKVKYTLKYLSLRGSNFGKILETDIFSPIFKFPPMFNLIELNLMNCQINYLERGSFDSLPNLKKLYLGNNNLENLQDGWSVLKPRITHLDLSGNGLTLQIPYLKTMATTLNLTNFTELKFLNLSNGIFLNTKNVIKSIGENLEHLSLRNADLFKVPRDIFEKLNNLQILDLSFNKNIKPLQTLSINLFNNMKNLKKLILTGCRINNLSNQTISGIKKNPLFENLTVLDLSYNNVKLIESSLLKSLPKLEILNLSGNGLTSWKKNLFSNNQHLKELFLDENKIDVITEDMLEELKKLKIIKMGNNPYVCGPYVYDIVNMMSEKKTCRESFYAMENSSFCDDEKLNIIDWSENSFVCFSRSKNKLIPFTKVNETFQNILENGKKNGNLNLFTIFFIVGLVITLAIVFWKISDIHLIGKAVKNAVALSFLSRGNNESDNIRNYEYNVFVSYSDKDRTWVINNLIPRLESNRDVKVCLHERDFQAKNIIASIDSSCNIVLVLSKSFLKSQWCQYEMLLAQHRLLETGRDQLILVLLENIPVVKRPKTLRYLMMTKTYLEWPVKPKNTKEIDIFWNRLLKSLKI</sequence>
<dbReference type="OMA" id="ASEHECD"/>
<dbReference type="CTD" id="8233514"/>
<dbReference type="GeneID" id="8233514"/>
<comment type="similarity">
    <text evidence="2">Belongs to the Toll-like receptor family.</text>
</comment>
<keyword evidence="17" id="KW-1185">Reference proteome</keyword>
<dbReference type="AlphaFoldDB" id="E0V9A2"/>
<evidence type="ECO:0000313" key="17">
    <source>
        <dbReference type="Proteomes" id="UP000009046"/>
    </source>
</evidence>
<protein>
    <recommendedName>
        <fullName evidence="14">TIR domain-containing protein</fullName>
    </recommendedName>
</protein>
<reference evidence="15" key="2">
    <citation type="submission" date="2007-04" db="EMBL/GenBank/DDBJ databases">
        <title>The genome of the human body louse.</title>
        <authorList>
            <consortium name="The Human Body Louse Genome Consortium"/>
            <person name="Kirkness E."/>
            <person name="Walenz B."/>
            <person name="Hass B."/>
            <person name="Bruggner R."/>
            <person name="Strausberg R."/>
        </authorList>
    </citation>
    <scope>NUCLEOTIDE SEQUENCE</scope>
    <source>
        <strain evidence="15">USDA</strain>
    </source>
</reference>
<dbReference type="HOGENOM" id="CLU_334722_0_0_1"/>
<keyword evidence="4" id="KW-0433">Leucine-rich repeat</keyword>
<keyword evidence="6" id="KW-0732">Signal</keyword>
<evidence type="ECO:0000256" key="4">
    <source>
        <dbReference type="ARBA" id="ARBA00022614"/>
    </source>
</evidence>
<dbReference type="RefSeq" id="XP_002422696.1">
    <property type="nucleotide sequence ID" value="XM_002422651.1"/>
</dbReference>
<keyword evidence="11" id="KW-0675">Receptor</keyword>
<evidence type="ECO:0000256" key="3">
    <source>
        <dbReference type="ARBA" id="ARBA00022588"/>
    </source>
</evidence>
<accession>E0V9A2</accession>